<dbReference type="Pfam" id="PF02362">
    <property type="entry name" value="B3"/>
    <property type="match status" value="1"/>
</dbReference>
<evidence type="ECO:0000313" key="9">
    <source>
        <dbReference type="RefSeq" id="XP_016510763.1"/>
    </source>
</evidence>
<dbReference type="GO" id="GO:0003677">
    <property type="term" value="F:DNA binding"/>
    <property type="evidence" value="ECO:0007669"/>
    <property type="project" value="UniProtKB-KW"/>
</dbReference>
<feature type="compositionally biased region" description="Basic and acidic residues" evidence="6">
    <location>
        <begin position="1"/>
        <end position="14"/>
    </location>
</feature>
<dbReference type="PANTHER" id="PTHR31140:SF58">
    <property type="entry name" value="DNA-BINDING PROTEIN RAV1"/>
    <property type="match status" value="1"/>
</dbReference>
<dbReference type="RefSeq" id="XP_016510763.1">
    <property type="nucleotide sequence ID" value="XM_016655277.1"/>
</dbReference>
<dbReference type="PANTHER" id="PTHR31140">
    <property type="entry name" value="B3 DOMAIN-CONTAINING TRANSCRIPTION FACTOR ABI3"/>
    <property type="match status" value="1"/>
</dbReference>
<protein>
    <submittedName>
        <fullName evidence="9">Uncharacterized protein LOC107828029</fullName>
    </submittedName>
</protein>
<sequence>MRKKSKVDVQEKAQAKPTSYTGSRKQNLMAPTEATNEANSYTFLGHKNVKRRKNINPYYNGDRNMLMYRNSFHVQSREQVMIRDNLMIENKESVTDAANYSKSSKGSGIKNSFKQMMMRIINRGKPAKEEGRVYSVFEKALTEKDVQGMLLIPAKFARYFPSFDKTISRTNGHTRRDVELQFFDPGGTFWEIKWVKDRSQYFFSGKWKDIVAEHELKSGDVIIIELSHDKHFPIRFKKQRNILVWEQQVVKESESTH</sequence>
<reference evidence="8" key="1">
    <citation type="journal article" date="2014" name="Nat. Commun.">
        <title>The tobacco genome sequence and its comparison with those of tomato and potato.</title>
        <authorList>
            <person name="Sierro N."/>
            <person name="Battey J.N."/>
            <person name="Ouadi S."/>
            <person name="Bakaher N."/>
            <person name="Bovet L."/>
            <person name="Willig A."/>
            <person name="Goepfert S."/>
            <person name="Peitsch M.C."/>
            <person name="Ivanov N.V."/>
        </authorList>
    </citation>
    <scope>NUCLEOTIDE SEQUENCE [LARGE SCALE GENOMIC DNA]</scope>
</reference>
<dbReference type="CDD" id="cd10017">
    <property type="entry name" value="B3_DNA"/>
    <property type="match status" value="1"/>
</dbReference>
<dbReference type="GO" id="GO:0003700">
    <property type="term" value="F:DNA-binding transcription factor activity"/>
    <property type="evidence" value="ECO:0007669"/>
    <property type="project" value="InterPro"/>
</dbReference>
<dbReference type="KEGG" id="nta:107828029"/>
<evidence type="ECO:0000256" key="4">
    <source>
        <dbReference type="ARBA" id="ARBA00023163"/>
    </source>
</evidence>
<evidence type="ECO:0000256" key="2">
    <source>
        <dbReference type="ARBA" id="ARBA00023015"/>
    </source>
</evidence>
<dbReference type="InterPro" id="IPR044800">
    <property type="entry name" value="LEC2-like"/>
</dbReference>
<dbReference type="PaxDb" id="4097-A0A1S4DBN8"/>
<dbReference type="InterPro" id="IPR015300">
    <property type="entry name" value="DNA-bd_pseudobarrel_sf"/>
</dbReference>
<evidence type="ECO:0000256" key="6">
    <source>
        <dbReference type="SAM" id="MobiDB-lite"/>
    </source>
</evidence>
<organism evidence="8 9">
    <name type="scientific">Nicotiana tabacum</name>
    <name type="common">Common tobacco</name>
    <dbReference type="NCBI Taxonomy" id="4097"/>
    <lineage>
        <taxon>Eukaryota</taxon>
        <taxon>Viridiplantae</taxon>
        <taxon>Streptophyta</taxon>
        <taxon>Embryophyta</taxon>
        <taxon>Tracheophyta</taxon>
        <taxon>Spermatophyta</taxon>
        <taxon>Magnoliopsida</taxon>
        <taxon>eudicotyledons</taxon>
        <taxon>Gunneridae</taxon>
        <taxon>Pentapetalae</taxon>
        <taxon>asterids</taxon>
        <taxon>lamiids</taxon>
        <taxon>Solanales</taxon>
        <taxon>Solanaceae</taxon>
        <taxon>Nicotianoideae</taxon>
        <taxon>Nicotianeae</taxon>
        <taxon>Nicotiana</taxon>
    </lineage>
</organism>
<dbReference type="PROSITE" id="PS50863">
    <property type="entry name" value="B3"/>
    <property type="match status" value="1"/>
</dbReference>
<evidence type="ECO:0000256" key="5">
    <source>
        <dbReference type="ARBA" id="ARBA00023242"/>
    </source>
</evidence>
<feature type="region of interest" description="Disordered" evidence="6">
    <location>
        <begin position="1"/>
        <end position="34"/>
    </location>
</feature>
<evidence type="ECO:0000256" key="3">
    <source>
        <dbReference type="ARBA" id="ARBA00023125"/>
    </source>
</evidence>
<name>A0A1S4DBN8_TOBAC</name>
<dbReference type="SMART" id="SM01019">
    <property type="entry name" value="B3"/>
    <property type="match status" value="1"/>
</dbReference>
<comment type="subcellular location">
    <subcellularLocation>
        <location evidence="1">Nucleus</location>
    </subcellularLocation>
</comment>
<dbReference type="RefSeq" id="XP_016510763.1">
    <property type="nucleotide sequence ID" value="XM_016655277.2"/>
</dbReference>
<dbReference type="InterPro" id="IPR003340">
    <property type="entry name" value="B3_DNA-bd"/>
</dbReference>
<keyword evidence="8" id="KW-1185">Reference proteome</keyword>
<evidence type="ECO:0000259" key="7">
    <source>
        <dbReference type="PROSITE" id="PS50863"/>
    </source>
</evidence>
<keyword evidence="4" id="KW-0804">Transcription</keyword>
<evidence type="ECO:0000256" key="1">
    <source>
        <dbReference type="ARBA" id="ARBA00004123"/>
    </source>
</evidence>
<dbReference type="Proteomes" id="UP000790787">
    <property type="component" value="Chromosome 2"/>
</dbReference>
<evidence type="ECO:0000313" key="8">
    <source>
        <dbReference type="Proteomes" id="UP000790787"/>
    </source>
</evidence>
<dbReference type="AlphaFoldDB" id="A0A1S4DBN8"/>
<reference evidence="9" key="2">
    <citation type="submission" date="2025-08" db="UniProtKB">
        <authorList>
            <consortium name="RefSeq"/>
        </authorList>
    </citation>
    <scope>IDENTIFICATION</scope>
    <source>
        <tissue evidence="9">Leaf</tissue>
    </source>
</reference>
<accession>A0A1S4DBN8</accession>
<feature type="domain" description="TF-B3" evidence="7">
    <location>
        <begin position="135"/>
        <end position="240"/>
    </location>
</feature>
<dbReference type="OrthoDB" id="1698378at2759"/>
<dbReference type="GO" id="GO:0005634">
    <property type="term" value="C:nucleus"/>
    <property type="evidence" value="ECO:0007669"/>
    <property type="project" value="UniProtKB-SubCell"/>
</dbReference>
<feature type="compositionally biased region" description="Polar residues" evidence="6">
    <location>
        <begin position="16"/>
        <end position="26"/>
    </location>
</feature>
<dbReference type="GeneID" id="107828029"/>
<keyword evidence="5" id="KW-0539">Nucleus</keyword>
<gene>
    <name evidence="9" type="primary">LOC107828029</name>
</gene>
<dbReference type="SUPFAM" id="SSF101936">
    <property type="entry name" value="DNA-binding pseudobarrel domain"/>
    <property type="match status" value="1"/>
</dbReference>
<proteinExistence type="predicted"/>
<dbReference type="Gene3D" id="2.40.330.10">
    <property type="entry name" value="DNA-binding pseudobarrel domain"/>
    <property type="match status" value="1"/>
</dbReference>
<keyword evidence="2" id="KW-0805">Transcription regulation</keyword>
<keyword evidence="3" id="KW-0238">DNA-binding</keyword>